<evidence type="ECO:0000313" key="3">
    <source>
        <dbReference type="Proteomes" id="UP000694845"/>
    </source>
</evidence>
<dbReference type="GO" id="GO:0036337">
    <property type="term" value="P:Fas signaling pathway"/>
    <property type="evidence" value="ECO:0007669"/>
    <property type="project" value="TreeGrafter"/>
</dbReference>
<accession>A0A8B7Z542</accession>
<feature type="compositionally biased region" description="Basic and acidic residues" evidence="2">
    <location>
        <begin position="1487"/>
        <end position="1513"/>
    </location>
</feature>
<feature type="coiled-coil region" evidence="1">
    <location>
        <begin position="101"/>
        <end position="167"/>
    </location>
</feature>
<dbReference type="GO" id="GO:0005739">
    <property type="term" value="C:mitochondrion"/>
    <property type="evidence" value="ECO:0007669"/>
    <property type="project" value="TreeGrafter"/>
</dbReference>
<proteinExistence type="predicted"/>
<dbReference type="Proteomes" id="UP000694845">
    <property type="component" value="Unplaced"/>
</dbReference>
<organism evidence="3 4">
    <name type="scientific">Acanthaster planci</name>
    <name type="common">Crown-of-thorns starfish</name>
    <dbReference type="NCBI Taxonomy" id="133434"/>
    <lineage>
        <taxon>Eukaryota</taxon>
        <taxon>Metazoa</taxon>
        <taxon>Echinodermata</taxon>
        <taxon>Eleutherozoa</taxon>
        <taxon>Asterozoa</taxon>
        <taxon>Asteroidea</taxon>
        <taxon>Valvatacea</taxon>
        <taxon>Valvatida</taxon>
        <taxon>Acanthasteridae</taxon>
        <taxon>Acanthaster</taxon>
    </lineage>
</organism>
<keyword evidence="3" id="KW-1185">Reference proteome</keyword>
<feature type="compositionally biased region" description="Basic and acidic residues" evidence="2">
    <location>
        <begin position="478"/>
        <end position="487"/>
    </location>
</feature>
<dbReference type="KEGG" id="aplc:110984666"/>
<reference evidence="4" key="1">
    <citation type="submission" date="2025-08" db="UniProtKB">
        <authorList>
            <consortium name="RefSeq"/>
        </authorList>
    </citation>
    <scope>IDENTIFICATION</scope>
</reference>
<feature type="compositionally biased region" description="Basic and acidic residues" evidence="2">
    <location>
        <begin position="1117"/>
        <end position="1128"/>
    </location>
</feature>
<evidence type="ECO:0000256" key="2">
    <source>
        <dbReference type="SAM" id="MobiDB-lite"/>
    </source>
</evidence>
<feature type="region of interest" description="Disordered" evidence="2">
    <location>
        <begin position="283"/>
        <end position="310"/>
    </location>
</feature>
<dbReference type="GeneID" id="110984666"/>
<sequence length="1522" mass="171040">MIFFTSNQWHMSCHSKIPPPPNIQVQIILSLTLIFPLNSFSVTDFCWKWRRGIYATSFEEMVYMYFPCRTMEDETSNLSTFDIYSDLLLEQQETGSVQASVEQLEKNNAENEAKVKELMHQLQCLQTQNAAIVQENKILKTNISELFKTAKAELRRKDRQLEELANSGRPRHWQQRDYKVSINDRLRDLRKNTETYRRHASGVEQKASREESPHRQDGPSGKSGGTRKPSDPEKEEGITTSSRGKRYDLPRNETTTTGDSKENICRKMKDNYENCHEEQLAVQKDLAKDSDKFSTNSDSKSKDNGMCSKYNSSMYSEIVLNRQSLSNYRIPKIPSTSSSHDHPGLSIEESENGTSSELEGTLRRNTHSKRSNDRSSPSKYASNRERVHRKSSHSSKHEPLSEHSRAKAISSRCSRRKRRHSSEGQDSSHLDSGHQYQSCDKAPQKKHKAESTVESNDKHYRKCSDRRRLQIHDIGASPDKKASTGESKKKRHRSKTSSHQKSETASVEDKRDCTRKRHQSDRKNKSLKRAKETLYRIHSTPKKHNQNQTDDTRKHKDRKRHSSSKHKSKRVAGSRDNCSKHTSSKKEQEELEEGEVLESDIEDESGLKQGFTSEKRHEVCTLFPPTDLKLSSTAQINVSKKPCETDLPENIESSMPTVPDIDWKSKSKKKLMTGSDKNASHCAIIPGDGGKQADVLNYNKFGEIPENQDNASLLVQGSQAILKDANTSNKSPVKVEGLSSLRQPDPESCGYSSEHETVLICAPASQDDRESVADSESTSTSSVSFSATISLSASCQDKNLQRCHKEESSKLRLELEQTVTSEDDLAVQTSDNLIIDFSDSQLQEHAGDEKLEPSQSDSTVCDAIVQAESSSKFRDSSTGKALGGCLKSALSKTANTSDSFSERILEVFGSNSFLESDDVESSREGQTSFQITEGLMPRSFQGCFVGDLQQSLDAMENESNQGTFSKTVPNALGRHSILLTDSNERINFNSQPSSGLGSEQNILHQRDLAEVHIDVSPNHVNDEQVTCKQLMKAGNSSDSGSPKRGSTCSSYVENNSQDAGPSVPASAQLNIQFGVLPSSSPSSCAQCETEMVVQSHDTEEVPTDLVGSCNILQGKQIRKELPPTDDGNKVPTRVSQSKDDLGFEMDVGDQETECSRLSADASSTASNERLTERVSFHSSVIEPKLPDPNISKEPLSSDVTPKRSTKCSPSQHCLPESDSVAEISINLPNFDALSCSASPAHDSLLGDSGSSCYSNLDDEDNCDENADTQRDSEESGQDYQSDQDTCSETAYKDRHEAPSELPSLSDGEIISNSDSEEAVQLKASTWKSDCKDRQSKPARPRSSRNKSQSKERKRHRSREKQPSSHKDRHSSTKHSRDRHGEDHDRAEFFKKKMRILEDRLRAQDERKHSSYAGSKTRRDTCRSHDSHSVKRNRLEPKEKRRCDKKVQSTVHKAKCALVTDKRLRESRLVERDERSSIRHSSKTHNGSRYDTDQHERSARKSEREKVSVKENHRDKRRKDHKR</sequence>
<dbReference type="GO" id="GO:0008625">
    <property type="term" value="P:extrinsic apoptotic signaling pathway via death domain receptors"/>
    <property type="evidence" value="ECO:0007669"/>
    <property type="project" value="TreeGrafter"/>
</dbReference>
<dbReference type="GO" id="GO:0003714">
    <property type="term" value="F:transcription corepressor activity"/>
    <property type="evidence" value="ECO:0007669"/>
    <property type="project" value="TreeGrafter"/>
</dbReference>
<dbReference type="OrthoDB" id="1938039at2759"/>
<feature type="region of interest" description="Disordered" evidence="2">
    <location>
        <begin position="189"/>
        <end position="265"/>
    </location>
</feature>
<dbReference type="PANTHER" id="PTHR15489">
    <property type="entry name" value="CASPASE 8 ASSOCIATED PROTEIN 2"/>
    <property type="match status" value="1"/>
</dbReference>
<dbReference type="InterPro" id="IPR039674">
    <property type="entry name" value="FLASH"/>
</dbReference>
<feature type="compositionally biased region" description="Polar residues" evidence="2">
    <location>
        <begin position="1277"/>
        <end position="1288"/>
    </location>
</feature>
<keyword evidence="1" id="KW-0175">Coiled coil</keyword>
<feature type="compositionally biased region" description="Acidic residues" evidence="2">
    <location>
        <begin position="589"/>
        <end position="604"/>
    </location>
</feature>
<feature type="compositionally biased region" description="Basic and acidic residues" evidence="2">
    <location>
        <begin position="1416"/>
        <end position="1446"/>
    </location>
</feature>
<feature type="compositionally biased region" description="Basic residues" evidence="2">
    <location>
        <begin position="1366"/>
        <end position="1377"/>
    </location>
</feature>
<feature type="compositionally biased region" description="Basic and acidic residues" evidence="2">
    <location>
        <begin position="228"/>
        <end position="237"/>
    </location>
</feature>
<evidence type="ECO:0000313" key="4">
    <source>
        <dbReference type="RefSeq" id="XP_022100753.1"/>
    </source>
</evidence>
<feature type="compositionally biased region" description="Basic and acidic residues" evidence="2">
    <location>
        <begin position="1378"/>
        <end position="1408"/>
    </location>
</feature>
<name>A0A8B7Z542_ACAPL</name>
<feature type="compositionally biased region" description="Basic and acidic residues" evidence="2">
    <location>
        <begin position="521"/>
        <end position="535"/>
    </location>
</feature>
<feature type="compositionally biased region" description="Basic and acidic residues" evidence="2">
    <location>
        <begin position="1459"/>
        <end position="1476"/>
    </location>
</feature>
<feature type="compositionally biased region" description="Basic and acidic residues" evidence="2">
    <location>
        <begin position="395"/>
        <end position="405"/>
    </location>
</feature>
<dbReference type="PANTHER" id="PTHR15489:SF2">
    <property type="entry name" value="CASP8-ASSOCIATED PROTEIN 2"/>
    <property type="match status" value="1"/>
</dbReference>
<feature type="compositionally biased region" description="Polar residues" evidence="2">
    <location>
        <begin position="1034"/>
        <end position="1064"/>
    </location>
</feature>
<feature type="region of interest" description="Disordered" evidence="2">
    <location>
        <begin position="1032"/>
        <end position="1064"/>
    </location>
</feature>
<gene>
    <name evidence="4" type="primary">LOC110984666</name>
</gene>
<feature type="compositionally biased region" description="Basic and acidic residues" evidence="2">
    <location>
        <begin position="206"/>
        <end position="217"/>
    </location>
</feature>
<feature type="region of interest" description="Disordered" evidence="2">
    <location>
        <begin position="727"/>
        <end position="754"/>
    </location>
</feature>
<feature type="region of interest" description="Disordered" evidence="2">
    <location>
        <begin position="1246"/>
        <end position="1522"/>
    </location>
</feature>
<evidence type="ECO:0000256" key="1">
    <source>
        <dbReference type="SAM" id="Coils"/>
    </source>
</evidence>
<feature type="compositionally biased region" description="Acidic residues" evidence="2">
    <location>
        <begin position="1256"/>
        <end position="1266"/>
    </location>
</feature>
<dbReference type="RefSeq" id="XP_022100753.1">
    <property type="nucleotide sequence ID" value="XM_022245061.1"/>
</dbReference>
<feature type="compositionally biased region" description="Basic and acidic residues" evidence="2">
    <location>
        <begin position="283"/>
        <end position="292"/>
    </location>
</feature>
<feature type="region of interest" description="Disordered" evidence="2">
    <location>
        <begin position="330"/>
        <end position="614"/>
    </location>
</feature>
<feature type="compositionally biased region" description="Acidic residues" evidence="2">
    <location>
        <begin position="1142"/>
        <end position="1152"/>
    </location>
</feature>
<feature type="compositionally biased region" description="Basic and acidic residues" evidence="2">
    <location>
        <begin position="449"/>
        <end position="471"/>
    </location>
</feature>
<dbReference type="GO" id="GO:0016605">
    <property type="term" value="C:PML body"/>
    <property type="evidence" value="ECO:0007669"/>
    <property type="project" value="TreeGrafter"/>
</dbReference>
<feature type="compositionally biased region" description="Basic residues" evidence="2">
    <location>
        <begin position="555"/>
        <end position="572"/>
    </location>
</feature>
<protein>
    <submittedName>
        <fullName evidence="4">Uncharacterized protein LOC110984666 isoform X1</fullName>
    </submittedName>
</protein>
<feature type="region of interest" description="Disordered" evidence="2">
    <location>
        <begin position="1116"/>
        <end position="1214"/>
    </location>
</feature>
<feature type="compositionally biased region" description="Basic residues" evidence="2">
    <location>
        <begin position="488"/>
        <end position="498"/>
    </location>
</feature>
<feature type="compositionally biased region" description="Basic and acidic residues" evidence="2">
    <location>
        <begin position="421"/>
        <end position="432"/>
    </location>
</feature>